<name>A0A8H7C7W9_AGABI</name>
<dbReference type="AlphaFoldDB" id="A0A8H7C7W9"/>
<dbReference type="Proteomes" id="UP000629468">
    <property type="component" value="Unassembled WGS sequence"/>
</dbReference>
<organism evidence="1 2">
    <name type="scientific">Agaricus bisporus var. burnettii</name>
    <dbReference type="NCBI Taxonomy" id="192524"/>
    <lineage>
        <taxon>Eukaryota</taxon>
        <taxon>Fungi</taxon>
        <taxon>Dikarya</taxon>
        <taxon>Basidiomycota</taxon>
        <taxon>Agaricomycotina</taxon>
        <taxon>Agaricomycetes</taxon>
        <taxon>Agaricomycetidae</taxon>
        <taxon>Agaricales</taxon>
        <taxon>Agaricineae</taxon>
        <taxon>Agaricaceae</taxon>
        <taxon>Agaricus</taxon>
    </lineage>
</organism>
<protein>
    <submittedName>
        <fullName evidence="1">Uncharacterized protein</fullName>
    </submittedName>
</protein>
<comment type="caution">
    <text evidence="1">The sequence shown here is derived from an EMBL/GenBank/DDBJ whole genome shotgun (WGS) entry which is preliminary data.</text>
</comment>
<evidence type="ECO:0000313" key="2">
    <source>
        <dbReference type="Proteomes" id="UP000629468"/>
    </source>
</evidence>
<accession>A0A8H7C7W9</accession>
<dbReference type="EMBL" id="JABXXO010000010">
    <property type="protein sequence ID" value="KAF7768699.1"/>
    <property type="molecule type" value="Genomic_DNA"/>
</dbReference>
<reference evidence="1 2" key="1">
    <citation type="journal article" name="Sci. Rep.">
        <title>Telomere-to-telomere assembled and centromere annotated genomes of the two main subspecies of the button mushroom Agaricus bisporus reveal especially polymorphic chromosome ends.</title>
        <authorList>
            <person name="Sonnenberg A.S.M."/>
            <person name="Sedaghat-Telgerd N."/>
            <person name="Lavrijssen B."/>
            <person name="Ohm R.A."/>
            <person name="Hendrickx P.M."/>
            <person name="Scholtmeijer K."/>
            <person name="Baars J.J.P."/>
            <person name="van Peer A."/>
        </authorList>
    </citation>
    <scope>NUCLEOTIDE SEQUENCE [LARGE SCALE GENOMIC DNA]</scope>
    <source>
        <strain evidence="1 2">H119_p4</strain>
    </source>
</reference>
<evidence type="ECO:0000313" key="1">
    <source>
        <dbReference type="EMBL" id="KAF7768699.1"/>
    </source>
</evidence>
<proteinExistence type="predicted"/>
<sequence length="168" mass="18881">MSLCGALNNVEAVLSTIDGSGLPLTVPEEPTRSSMSDSLRWSGWLVCGMSRFEEDCRRFRFKSSSAAVTLSVRGTQSTRGVNRISRHRYIVRLAQTESLSYVTPRAPRLSNVDEISEGPRPEELTRITTFHALTARLFGIEARDDDGEYILENAQEAHARLVDYLKRF</sequence>
<gene>
    <name evidence="1" type="ORF">Agabi119p4_7942</name>
</gene>